<dbReference type="EMBL" id="MAVT02001956">
    <property type="protein sequence ID" value="POS69849.1"/>
    <property type="molecule type" value="Genomic_DNA"/>
</dbReference>
<name>A0A2P5HHX1_DIAHE</name>
<evidence type="ECO:0000256" key="5">
    <source>
        <dbReference type="ARBA" id="ARBA00023136"/>
    </source>
</evidence>
<evidence type="ECO:0000256" key="1">
    <source>
        <dbReference type="ARBA" id="ARBA00004141"/>
    </source>
</evidence>
<evidence type="ECO:0000256" key="2">
    <source>
        <dbReference type="ARBA" id="ARBA00006325"/>
    </source>
</evidence>
<dbReference type="InterPro" id="IPR019334">
    <property type="entry name" value="TMEM170A/B/YPR153W-like"/>
</dbReference>
<dbReference type="GO" id="GO:0016020">
    <property type="term" value="C:membrane"/>
    <property type="evidence" value="ECO:0007669"/>
    <property type="project" value="UniProtKB-SubCell"/>
</dbReference>
<feature type="transmembrane region" description="Helical" evidence="6">
    <location>
        <begin position="169"/>
        <end position="202"/>
    </location>
</feature>
<dbReference type="Proteomes" id="UP000094444">
    <property type="component" value="Unassembled WGS sequence"/>
</dbReference>
<comment type="similarity">
    <text evidence="2">Belongs to the TMEM170 family.</text>
</comment>
<keyword evidence="3 6" id="KW-0812">Transmembrane</keyword>
<dbReference type="FunCoup" id="A0A2P5HHX1">
    <property type="interactions" value="5"/>
</dbReference>
<evidence type="ECO:0000313" key="8">
    <source>
        <dbReference type="Proteomes" id="UP000094444"/>
    </source>
</evidence>
<comment type="subcellular location">
    <subcellularLocation>
        <location evidence="1">Membrane</location>
        <topology evidence="1">Multi-pass membrane protein</topology>
    </subcellularLocation>
</comment>
<dbReference type="Pfam" id="PF10190">
    <property type="entry name" value="Tmemb_170"/>
    <property type="match status" value="1"/>
</dbReference>
<dbReference type="InParanoid" id="A0A2P5HHX1"/>
<gene>
    <name evidence="7" type="ORF">DHEL01_v211759</name>
</gene>
<dbReference type="OrthoDB" id="2131401at2759"/>
<feature type="transmembrane region" description="Helical" evidence="6">
    <location>
        <begin position="136"/>
        <end position="157"/>
    </location>
</feature>
<protein>
    <submittedName>
        <fullName evidence="7">Integral membrane protein</fullName>
    </submittedName>
</protein>
<proteinExistence type="inferred from homology"/>
<organism evidence="7 8">
    <name type="scientific">Diaporthe helianthi</name>
    <dbReference type="NCBI Taxonomy" id="158607"/>
    <lineage>
        <taxon>Eukaryota</taxon>
        <taxon>Fungi</taxon>
        <taxon>Dikarya</taxon>
        <taxon>Ascomycota</taxon>
        <taxon>Pezizomycotina</taxon>
        <taxon>Sordariomycetes</taxon>
        <taxon>Sordariomycetidae</taxon>
        <taxon>Diaporthales</taxon>
        <taxon>Diaporthaceae</taxon>
        <taxon>Diaporthe</taxon>
    </lineage>
</organism>
<dbReference type="STRING" id="158607.A0A2P5HHX1"/>
<feature type="transmembrane region" description="Helical" evidence="6">
    <location>
        <begin position="208"/>
        <end position="229"/>
    </location>
</feature>
<evidence type="ECO:0000313" key="7">
    <source>
        <dbReference type="EMBL" id="POS69849.1"/>
    </source>
</evidence>
<evidence type="ECO:0000256" key="3">
    <source>
        <dbReference type="ARBA" id="ARBA00022692"/>
    </source>
</evidence>
<dbReference type="PANTHER" id="PTHR22779:SF6">
    <property type="entry name" value="SD17342P"/>
    <property type="match status" value="1"/>
</dbReference>
<keyword evidence="8" id="KW-1185">Reference proteome</keyword>
<evidence type="ECO:0000256" key="4">
    <source>
        <dbReference type="ARBA" id="ARBA00022989"/>
    </source>
</evidence>
<comment type="caution">
    <text evidence="7">The sequence shown here is derived from an EMBL/GenBank/DDBJ whole genome shotgun (WGS) entry which is preliminary data.</text>
</comment>
<keyword evidence="5 6" id="KW-0472">Membrane</keyword>
<evidence type="ECO:0000256" key="6">
    <source>
        <dbReference type="SAM" id="Phobius"/>
    </source>
</evidence>
<sequence length="233" mass="26309">MECTVVHGNGKSIGQLGLAFRRRPYYWTSAQSSNGSLDNLKRLLWLRRPFLFTTTTTSAAAHLVATNLGNHDGPNVRNLPDFKVLFVTLIRIRIGTKDHPFPPVGYITPGWPSLFWPPLEDRFVLYHLSDMWRFTLIWTFVMYACFHWAAVGIALIVQIGKKKTNWKYLWTLPIIYSAIAAVEALVAGSVTGAMVGAIYRAAGWYMTTWIPFIWGWANVFVLVVSSFSYSGGL</sequence>
<keyword evidence="4 6" id="KW-1133">Transmembrane helix</keyword>
<dbReference type="PANTHER" id="PTHR22779">
    <property type="entry name" value="SD17342P"/>
    <property type="match status" value="1"/>
</dbReference>
<dbReference type="AlphaFoldDB" id="A0A2P5HHX1"/>
<accession>A0A2P5HHX1</accession>
<reference evidence="7" key="1">
    <citation type="submission" date="2017-09" db="EMBL/GenBank/DDBJ databases">
        <title>Polyketide synthases of a Diaporthe helianthi virulent isolate.</title>
        <authorList>
            <person name="Baroncelli R."/>
        </authorList>
    </citation>
    <scope>NUCLEOTIDE SEQUENCE [LARGE SCALE GENOMIC DNA]</scope>
    <source>
        <strain evidence="7">7/96</strain>
    </source>
</reference>